<gene>
    <name evidence="3" type="ORF">GCM10009665_00740</name>
</gene>
<dbReference type="EMBL" id="BAAALF010000001">
    <property type="protein sequence ID" value="GAA1214798.1"/>
    <property type="molecule type" value="Genomic_DNA"/>
</dbReference>
<comment type="caution">
    <text evidence="3">The sequence shown here is derived from an EMBL/GenBank/DDBJ whole genome shotgun (WGS) entry which is preliminary data.</text>
</comment>
<feature type="compositionally biased region" description="Low complexity" evidence="1">
    <location>
        <begin position="105"/>
        <end position="114"/>
    </location>
</feature>
<evidence type="ECO:0000256" key="1">
    <source>
        <dbReference type="SAM" id="MobiDB-lite"/>
    </source>
</evidence>
<feature type="region of interest" description="Disordered" evidence="1">
    <location>
        <begin position="80"/>
        <end position="114"/>
    </location>
</feature>
<evidence type="ECO:0000313" key="3">
    <source>
        <dbReference type="EMBL" id="GAA1214798.1"/>
    </source>
</evidence>
<dbReference type="RefSeq" id="WP_344437565.1">
    <property type="nucleotide sequence ID" value="NZ_BAAALF010000001.1"/>
</dbReference>
<dbReference type="Pfam" id="PF19631">
    <property type="entry name" value="Trypco2"/>
    <property type="match status" value="1"/>
</dbReference>
<evidence type="ECO:0000259" key="2">
    <source>
        <dbReference type="Pfam" id="PF19631"/>
    </source>
</evidence>
<protein>
    <recommendedName>
        <fullName evidence="2">Trypsin-co-occurring domain-containing protein</fullName>
    </recommendedName>
</protein>
<sequence length="114" mass="11745">MEHGIELSDAIEVIRRQLSDASARGAGQPIQFEVGPVTLDFTVELKRDARASGGIKAWVLSGDLEAGLAQNRVQRISVTLTPRPTGTDGSLLIGNPDAGPLDPFGAPAAGEGGA</sequence>
<proteinExistence type="predicted"/>
<feature type="domain" description="Trypsin-co-occurring" evidence="2">
    <location>
        <begin position="5"/>
        <end position="82"/>
    </location>
</feature>
<reference evidence="4" key="1">
    <citation type="journal article" date="2019" name="Int. J. Syst. Evol. Microbiol.">
        <title>The Global Catalogue of Microorganisms (GCM) 10K type strain sequencing project: providing services to taxonomists for standard genome sequencing and annotation.</title>
        <authorList>
            <consortium name="The Broad Institute Genomics Platform"/>
            <consortium name="The Broad Institute Genome Sequencing Center for Infectious Disease"/>
            <person name="Wu L."/>
            <person name="Ma J."/>
        </authorList>
    </citation>
    <scope>NUCLEOTIDE SEQUENCE [LARGE SCALE GENOMIC DNA]</scope>
    <source>
        <strain evidence="4">JCM 13004</strain>
    </source>
</reference>
<accession>A0ABP4G5V2</accession>
<name>A0ABP4G5V2_9ACTN</name>
<dbReference type="InterPro" id="IPR045608">
    <property type="entry name" value="Trypco2"/>
</dbReference>
<organism evidence="3 4">
    <name type="scientific">Kitasatospora nipponensis</name>
    <dbReference type="NCBI Taxonomy" id="258049"/>
    <lineage>
        <taxon>Bacteria</taxon>
        <taxon>Bacillati</taxon>
        <taxon>Actinomycetota</taxon>
        <taxon>Actinomycetes</taxon>
        <taxon>Kitasatosporales</taxon>
        <taxon>Streptomycetaceae</taxon>
        <taxon>Kitasatospora</taxon>
    </lineage>
</organism>
<keyword evidence="4" id="KW-1185">Reference proteome</keyword>
<dbReference type="Proteomes" id="UP001500037">
    <property type="component" value="Unassembled WGS sequence"/>
</dbReference>
<evidence type="ECO:0000313" key="4">
    <source>
        <dbReference type="Proteomes" id="UP001500037"/>
    </source>
</evidence>